<comment type="catalytic activity">
    <reaction evidence="15">
        <text>ATP + H2O + cellular proteinSide 1 = ADP + phosphate + cellular proteinSide 2.</text>
        <dbReference type="EC" id="7.4.2.8"/>
    </reaction>
</comment>
<comment type="similarity">
    <text evidence="3 15 16">Belongs to the SecA family.</text>
</comment>
<dbReference type="GO" id="GO:0031522">
    <property type="term" value="C:cell envelope Sec protein transport complex"/>
    <property type="evidence" value="ECO:0007669"/>
    <property type="project" value="TreeGrafter"/>
</dbReference>
<evidence type="ECO:0000256" key="9">
    <source>
        <dbReference type="ARBA" id="ARBA00022833"/>
    </source>
</evidence>
<dbReference type="FunFam" id="3.90.1440.10:FF:000002">
    <property type="entry name" value="Protein translocase subunit SecA"/>
    <property type="match status" value="1"/>
</dbReference>
<feature type="compositionally biased region" description="Low complexity" evidence="17">
    <location>
        <begin position="950"/>
        <end position="961"/>
    </location>
</feature>
<reference evidence="20 21" key="1">
    <citation type="submission" date="2018-11" db="EMBL/GenBank/DDBJ databases">
        <authorList>
            <person name="Mardanov A.V."/>
            <person name="Ravin N.V."/>
            <person name="Dedysh S.N."/>
        </authorList>
    </citation>
    <scope>NUCLEOTIDE SEQUENCE [LARGE SCALE GENOMIC DNA]</scope>
    <source>
        <strain evidence="20 21">AF10</strain>
    </source>
</reference>
<dbReference type="SMART" id="SM00958">
    <property type="entry name" value="SecA_PP_bind"/>
    <property type="match status" value="1"/>
</dbReference>
<comment type="cofactor">
    <cofactor evidence="1">
        <name>Zn(2+)</name>
        <dbReference type="ChEBI" id="CHEBI:29105"/>
    </cofactor>
</comment>
<dbReference type="InterPro" id="IPR000185">
    <property type="entry name" value="SecA"/>
</dbReference>
<protein>
    <recommendedName>
        <fullName evidence="15 16">Protein translocase subunit SecA</fullName>
        <ecNumber evidence="15">7.4.2.8</ecNumber>
    </recommendedName>
</protein>
<evidence type="ECO:0000313" key="20">
    <source>
        <dbReference type="EMBL" id="RXH57136.1"/>
    </source>
</evidence>
<dbReference type="Gene3D" id="1.10.3060.10">
    <property type="entry name" value="Helical scaffold and wing domains of SecA"/>
    <property type="match status" value="1"/>
</dbReference>
<evidence type="ECO:0000256" key="15">
    <source>
        <dbReference type="HAMAP-Rule" id="MF_01382"/>
    </source>
</evidence>
<dbReference type="Pfam" id="PF21090">
    <property type="entry name" value="P-loop_SecA"/>
    <property type="match status" value="1"/>
</dbReference>
<dbReference type="InterPro" id="IPR027417">
    <property type="entry name" value="P-loop_NTPase"/>
</dbReference>
<dbReference type="InterPro" id="IPR011130">
    <property type="entry name" value="SecA_preprotein_X-link_dom"/>
</dbReference>
<dbReference type="InterPro" id="IPR014001">
    <property type="entry name" value="Helicase_ATP-bd"/>
</dbReference>
<evidence type="ECO:0000259" key="18">
    <source>
        <dbReference type="PROSITE" id="PS51192"/>
    </source>
</evidence>
<keyword evidence="11 15" id="KW-0653">Protein transport</keyword>
<dbReference type="InterPro" id="IPR044722">
    <property type="entry name" value="SecA_SF2_C"/>
</dbReference>
<dbReference type="GO" id="GO:0005524">
    <property type="term" value="F:ATP binding"/>
    <property type="evidence" value="ECO:0007669"/>
    <property type="project" value="UniProtKB-UniRule"/>
</dbReference>
<evidence type="ECO:0000256" key="1">
    <source>
        <dbReference type="ARBA" id="ARBA00001947"/>
    </source>
</evidence>
<dbReference type="Gene3D" id="3.10.450.50">
    <property type="match status" value="1"/>
</dbReference>
<feature type="compositionally biased region" description="Pro residues" evidence="17">
    <location>
        <begin position="931"/>
        <end position="942"/>
    </location>
</feature>
<evidence type="ECO:0000256" key="10">
    <source>
        <dbReference type="ARBA" id="ARBA00022840"/>
    </source>
</evidence>
<dbReference type="InterPro" id="IPR036670">
    <property type="entry name" value="SecA_X-link_sf"/>
</dbReference>
<keyword evidence="20" id="KW-0347">Helicase</keyword>
<accession>A0A4Q0T680</accession>
<dbReference type="Pfam" id="PF02810">
    <property type="entry name" value="SEC-C"/>
    <property type="match status" value="1"/>
</dbReference>
<dbReference type="Gene3D" id="3.90.1440.10">
    <property type="entry name" value="SecA, preprotein cross-linking domain"/>
    <property type="match status" value="1"/>
</dbReference>
<feature type="binding site" evidence="15">
    <location>
        <position position="525"/>
    </location>
    <ligand>
        <name>ATP</name>
        <dbReference type="ChEBI" id="CHEBI:30616"/>
    </ligand>
</feature>
<dbReference type="GO" id="GO:0043952">
    <property type="term" value="P:protein transport by the Sec complex"/>
    <property type="evidence" value="ECO:0007669"/>
    <property type="project" value="TreeGrafter"/>
</dbReference>
<dbReference type="NCBIfam" id="NF009538">
    <property type="entry name" value="PRK12904.1"/>
    <property type="match status" value="1"/>
</dbReference>
<dbReference type="GO" id="GO:0046872">
    <property type="term" value="F:metal ion binding"/>
    <property type="evidence" value="ECO:0007669"/>
    <property type="project" value="UniProtKB-KW"/>
</dbReference>
<evidence type="ECO:0000259" key="19">
    <source>
        <dbReference type="PROSITE" id="PS51196"/>
    </source>
</evidence>
<dbReference type="PANTHER" id="PTHR30612">
    <property type="entry name" value="SECA INNER MEMBRANE COMPONENT OF SEC PROTEIN SECRETION SYSTEM"/>
    <property type="match status" value="1"/>
</dbReference>
<comment type="function">
    <text evidence="15">Part of the Sec protein translocase complex. Interacts with the SecYEG preprotein conducting channel. Has a central role in coupling the hydrolysis of ATP to the transfer of proteins into and across the cell membrane, serving as an ATP-driven molecular motor driving the stepwise translocation of polypeptide chains across the membrane.</text>
</comment>
<dbReference type="InterPro" id="IPR014018">
    <property type="entry name" value="SecA_motor_DEAD"/>
</dbReference>
<dbReference type="PANTHER" id="PTHR30612:SF0">
    <property type="entry name" value="CHLOROPLAST PROTEIN-TRANSPORTING ATPASE"/>
    <property type="match status" value="1"/>
</dbReference>
<dbReference type="GO" id="GO:0005829">
    <property type="term" value="C:cytosol"/>
    <property type="evidence" value="ECO:0007669"/>
    <property type="project" value="TreeGrafter"/>
</dbReference>
<dbReference type="EC" id="7.4.2.8" evidence="15"/>
<organism evidence="20 21">
    <name type="scientific">Granulicella sibirica</name>
    <dbReference type="NCBI Taxonomy" id="2479048"/>
    <lineage>
        <taxon>Bacteria</taxon>
        <taxon>Pseudomonadati</taxon>
        <taxon>Acidobacteriota</taxon>
        <taxon>Terriglobia</taxon>
        <taxon>Terriglobales</taxon>
        <taxon>Acidobacteriaceae</taxon>
        <taxon>Granulicella</taxon>
    </lineage>
</organism>
<feature type="compositionally biased region" description="Basic and acidic residues" evidence="17">
    <location>
        <begin position="972"/>
        <end position="986"/>
    </location>
</feature>
<keyword evidence="6 15" id="KW-0963">Cytoplasm</keyword>
<reference evidence="21" key="2">
    <citation type="submission" date="2019-02" db="EMBL/GenBank/DDBJ databases">
        <title>Granulicella sibirica sp. nov., a psychrotolerant acidobacterium isolated from an organic soil layer in forested tundra, West Siberia.</title>
        <authorList>
            <person name="Oshkin I.Y."/>
            <person name="Kulichevskaya I.S."/>
            <person name="Rijpstra W.I.C."/>
            <person name="Sinninghe Damste J.S."/>
            <person name="Rakitin A.L."/>
            <person name="Ravin N.V."/>
            <person name="Dedysh S.N."/>
        </authorList>
    </citation>
    <scope>NUCLEOTIDE SEQUENCE [LARGE SCALE GENOMIC DNA]</scope>
    <source>
        <strain evidence="21">AF10</strain>
    </source>
</reference>
<evidence type="ECO:0000256" key="8">
    <source>
        <dbReference type="ARBA" id="ARBA00022741"/>
    </source>
</evidence>
<evidence type="ECO:0000256" key="7">
    <source>
        <dbReference type="ARBA" id="ARBA00022723"/>
    </source>
</evidence>
<keyword evidence="12 15" id="KW-1278">Translocase</keyword>
<feature type="region of interest" description="Disordered" evidence="17">
    <location>
        <begin position="929"/>
        <end position="1032"/>
    </location>
</feature>
<gene>
    <name evidence="15" type="primary">secA</name>
    <name evidence="20" type="ORF">GRAN_0446</name>
</gene>
<dbReference type="GO" id="GO:0065002">
    <property type="term" value="P:intracellular protein transmembrane transport"/>
    <property type="evidence" value="ECO:0007669"/>
    <property type="project" value="UniProtKB-UniRule"/>
</dbReference>
<evidence type="ECO:0000256" key="17">
    <source>
        <dbReference type="SAM" id="MobiDB-lite"/>
    </source>
</evidence>
<sequence length="1032" mass="115354">MLNSVLAKVFGTSNERTVKKMLPVVQEVNALESSLTGLTDEQLRNKTQEFRARIADAIKDIPADREHEDEIYQAEKSALDALLPEAFAVVREAGKRAVGMRHFDVQLIGGMALHSGRIAEMKTGEGKTLVATLPCYLNALAGRGVHVVTVNDYLAKRDAEWMGKIYGFLGLTVGVIVHDLDDRARREAYASDITYGTNNEFGFDYLRDNMKFELADMTQRGHYYCIVDEVDSILIDEARTPLIISGPTDQTTDKYARVNLIIPKLEMGELTETIETRVYTGDFVIDEKARSITVTDDGWEKIEELLGIGNIADPENWDLKHHVEVAIKAHNLYKRDVEYVVKDGEVIIVDEFTGRLMPGRRWSDGLHQAVEAKEGVAIRKEDQTLATITFQNYFRMYKKLSGMTGTAETEAAEFDKIYKLDIVVTPTNRIMQRIENADVVYRTAKEKYFAVADEIARLHAEKQPVLVGTTSIEKSELLSEILKRKGVRHVVLNAKFHEKEAEIVAQAGRLGMVTIATNMAGRGTDILLGGNSDFMARQDLVRKQQARAVSAAEGAIQPVAGPGMFRFYYSGQEFETTQENWDRAVASHAEAAKLEHDQVIAAGGLHILGTERHESRRVDNQLRGRAGRQGDPGASRFYLSLEDDLMRIFAREWVSTLLQRLGMEEGVPIESGMISRRIEAAQKAVETQNFESRKHVLEYDDVMNKQREAVYGLRKQLMEGVDQKQLITEDYVSTIMSNLLDETVPEKATPAEWKTDALFEQIYDLFGARLKEEIDVDALSRHELGETIFEKLRARYDIKEQILGAPAMRYHERIVMLSVLDGLWKDHLLAMDHLKEGIGLRGYAQQDPLVAYKKESFEMFEAMMLRFQEDTSRHLFRMQIIGPDGTPIETAAQLEAAQMANAQQGTLIEGNDGPQAISESDANLIAGLAAPQPPQQLPPPNRIPTSTNDIAASRPPARPIAQTKAPSTTIDALEREFQRKKERELAQARAAGSPNTESNGSGPRTTGQKVGRNEPCPCGSGKKYKNCHGANA</sequence>
<dbReference type="InterPro" id="IPR011115">
    <property type="entry name" value="SecA_DEAD"/>
</dbReference>
<evidence type="ECO:0000256" key="5">
    <source>
        <dbReference type="ARBA" id="ARBA00022475"/>
    </source>
</evidence>
<keyword evidence="14 15" id="KW-0472">Membrane</keyword>
<evidence type="ECO:0000256" key="4">
    <source>
        <dbReference type="ARBA" id="ARBA00022448"/>
    </source>
</evidence>
<dbReference type="SMART" id="SM00957">
    <property type="entry name" value="SecA_DEAD"/>
    <property type="match status" value="1"/>
</dbReference>
<dbReference type="AlphaFoldDB" id="A0A4Q0T680"/>
<comment type="subunit">
    <text evidence="15">Monomer and homodimer. Part of the essential Sec protein translocation apparatus which comprises SecA, SecYEG and auxiliary proteins SecDF. Other proteins may also be involved.</text>
</comment>
<keyword evidence="4 15" id="KW-0813">Transport</keyword>
<dbReference type="NCBIfam" id="TIGR00963">
    <property type="entry name" value="secA"/>
    <property type="match status" value="1"/>
</dbReference>
<dbReference type="Proteomes" id="UP000289437">
    <property type="component" value="Unassembled WGS sequence"/>
</dbReference>
<proteinExistence type="inferred from homology"/>
<keyword evidence="13 15" id="KW-0811">Translocation</keyword>
<dbReference type="InterPro" id="IPR020937">
    <property type="entry name" value="SecA_CS"/>
</dbReference>
<dbReference type="HAMAP" id="MF_01382">
    <property type="entry name" value="SecA"/>
    <property type="match status" value="1"/>
</dbReference>
<dbReference type="PROSITE" id="PS51192">
    <property type="entry name" value="HELICASE_ATP_BIND_1"/>
    <property type="match status" value="1"/>
</dbReference>
<dbReference type="GO" id="GO:0008564">
    <property type="term" value="F:protein-exporting ATPase activity"/>
    <property type="evidence" value="ECO:0007669"/>
    <property type="project" value="UniProtKB-EC"/>
</dbReference>
<dbReference type="GO" id="GO:0004386">
    <property type="term" value="F:helicase activity"/>
    <property type="evidence" value="ECO:0007669"/>
    <property type="project" value="UniProtKB-KW"/>
</dbReference>
<dbReference type="PROSITE" id="PS01312">
    <property type="entry name" value="SECA"/>
    <property type="match status" value="1"/>
</dbReference>
<dbReference type="CDD" id="cd17928">
    <property type="entry name" value="DEXDc_SecA"/>
    <property type="match status" value="1"/>
</dbReference>
<evidence type="ECO:0000256" key="12">
    <source>
        <dbReference type="ARBA" id="ARBA00022967"/>
    </source>
</evidence>
<evidence type="ECO:0000256" key="3">
    <source>
        <dbReference type="ARBA" id="ARBA00007650"/>
    </source>
</evidence>
<feature type="domain" description="Helicase ATP-binding" evidence="18">
    <location>
        <begin position="108"/>
        <end position="266"/>
    </location>
</feature>
<dbReference type="SUPFAM" id="SSF52540">
    <property type="entry name" value="P-loop containing nucleoside triphosphate hydrolases"/>
    <property type="match status" value="2"/>
</dbReference>
<evidence type="ECO:0000256" key="13">
    <source>
        <dbReference type="ARBA" id="ARBA00023010"/>
    </source>
</evidence>
<evidence type="ECO:0000256" key="11">
    <source>
        <dbReference type="ARBA" id="ARBA00022927"/>
    </source>
</evidence>
<dbReference type="InterPro" id="IPR004027">
    <property type="entry name" value="SEC_C_motif"/>
</dbReference>
<dbReference type="Pfam" id="PF01043">
    <property type="entry name" value="SecA_PP_bind"/>
    <property type="match status" value="1"/>
</dbReference>
<dbReference type="InterPro" id="IPR036266">
    <property type="entry name" value="SecA_Wing/Scaffold_sf"/>
</dbReference>
<dbReference type="SUPFAM" id="SSF81886">
    <property type="entry name" value="Helical scaffold and wing domains of SecA"/>
    <property type="match status" value="1"/>
</dbReference>
<feature type="compositionally biased region" description="Polar residues" evidence="17">
    <location>
        <begin position="993"/>
        <end position="1008"/>
    </location>
</feature>
<dbReference type="Pfam" id="PF07517">
    <property type="entry name" value="SecA_DEAD"/>
    <property type="match status" value="1"/>
</dbReference>
<dbReference type="SUPFAM" id="SSF81767">
    <property type="entry name" value="Pre-protein crosslinking domain of SecA"/>
    <property type="match status" value="1"/>
</dbReference>
<dbReference type="Gene3D" id="3.40.50.300">
    <property type="entry name" value="P-loop containing nucleotide triphosphate hydrolases"/>
    <property type="match status" value="2"/>
</dbReference>
<dbReference type="InterPro" id="IPR011116">
    <property type="entry name" value="SecA_Wing/Scaffold"/>
</dbReference>
<keyword evidence="10 15" id="KW-0067">ATP-binding</keyword>
<dbReference type="OrthoDB" id="9805579at2"/>
<keyword evidence="5 15" id="KW-1003">Cell membrane</keyword>
<evidence type="ECO:0000256" key="14">
    <source>
        <dbReference type="ARBA" id="ARBA00023136"/>
    </source>
</evidence>
<evidence type="ECO:0000256" key="2">
    <source>
        <dbReference type="ARBA" id="ARBA00004170"/>
    </source>
</evidence>
<name>A0A4Q0T680_9BACT</name>
<keyword evidence="8 15" id="KW-0547">Nucleotide-binding</keyword>
<keyword evidence="20" id="KW-0378">Hydrolase</keyword>
<evidence type="ECO:0000313" key="21">
    <source>
        <dbReference type="Proteomes" id="UP000289437"/>
    </source>
</evidence>
<keyword evidence="9" id="KW-0862">Zinc</keyword>
<feature type="domain" description="SecA family profile" evidence="19">
    <location>
        <begin position="3"/>
        <end position="670"/>
    </location>
</feature>
<dbReference type="PRINTS" id="PR00906">
    <property type="entry name" value="SECA"/>
</dbReference>
<dbReference type="GO" id="GO:0017038">
    <property type="term" value="P:protein import"/>
    <property type="evidence" value="ECO:0007669"/>
    <property type="project" value="InterPro"/>
</dbReference>
<dbReference type="RefSeq" id="WP_128911353.1">
    <property type="nucleotide sequence ID" value="NZ_RDSM01000001.1"/>
</dbReference>
<keyword evidence="21" id="KW-1185">Reference proteome</keyword>
<dbReference type="EMBL" id="RDSM01000001">
    <property type="protein sequence ID" value="RXH57136.1"/>
    <property type="molecule type" value="Genomic_DNA"/>
</dbReference>
<dbReference type="GO" id="GO:0005886">
    <property type="term" value="C:plasma membrane"/>
    <property type="evidence" value="ECO:0007669"/>
    <property type="project" value="UniProtKB-SubCell"/>
</dbReference>
<keyword evidence="7" id="KW-0479">Metal-binding</keyword>
<dbReference type="GO" id="GO:0006605">
    <property type="term" value="P:protein targeting"/>
    <property type="evidence" value="ECO:0007669"/>
    <property type="project" value="UniProtKB-UniRule"/>
</dbReference>
<comment type="caution">
    <text evidence="20">The sequence shown here is derived from an EMBL/GenBank/DDBJ whole genome shotgun (WGS) entry which is preliminary data.</text>
</comment>
<feature type="binding site" evidence="15">
    <location>
        <position position="106"/>
    </location>
    <ligand>
        <name>ATP</name>
        <dbReference type="ChEBI" id="CHEBI:30616"/>
    </ligand>
</feature>
<evidence type="ECO:0000256" key="6">
    <source>
        <dbReference type="ARBA" id="ARBA00022490"/>
    </source>
</evidence>
<comment type="subcellular location">
    <subcellularLocation>
        <location evidence="15">Cell membrane</location>
        <topology evidence="15">Peripheral membrane protein</topology>
        <orientation evidence="15">Cytoplasmic side</orientation>
    </subcellularLocation>
    <subcellularLocation>
        <location evidence="15">Cytoplasm</location>
    </subcellularLocation>
    <subcellularLocation>
        <location evidence="2">Membrane</location>
        <topology evidence="2">Peripheral membrane protein</topology>
    </subcellularLocation>
    <text evidence="15">Distribution is 50-50.</text>
</comment>
<evidence type="ECO:0000256" key="16">
    <source>
        <dbReference type="RuleBase" id="RU003874"/>
    </source>
</evidence>
<dbReference type="CDD" id="cd18803">
    <property type="entry name" value="SF2_C_secA"/>
    <property type="match status" value="1"/>
</dbReference>
<dbReference type="PROSITE" id="PS51196">
    <property type="entry name" value="SECA_MOTOR_DEAD"/>
    <property type="match status" value="1"/>
</dbReference>
<dbReference type="Pfam" id="PF07516">
    <property type="entry name" value="SecA_SW"/>
    <property type="match status" value="1"/>
</dbReference>
<feature type="binding site" evidence="15">
    <location>
        <begin position="124"/>
        <end position="128"/>
    </location>
    <ligand>
        <name>ATP</name>
        <dbReference type="ChEBI" id="CHEBI:30616"/>
    </ligand>
</feature>